<name>A0A5D0TTN6_9ACTN</name>
<reference evidence="2 3" key="1">
    <citation type="submission" date="2019-08" db="EMBL/GenBank/DDBJ databases">
        <title>Actinomadura sp. nov. CYP1-5 isolated from mountain soil.</title>
        <authorList>
            <person name="Songsumanus A."/>
            <person name="Kuncharoen N."/>
            <person name="Kudo T."/>
            <person name="Yuki M."/>
            <person name="Igarashi Y."/>
            <person name="Tanasupawat S."/>
        </authorList>
    </citation>
    <scope>NUCLEOTIDE SEQUENCE [LARGE SCALE GENOMIC DNA]</scope>
    <source>
        <strain evidence="2 3">GKU157</strain>
    </source>
</reference>
<comment type="caution">
    <text evidence="2">The sequence shown here is derived from an EMBL/GenBank/DDBJ whole genome shotgun (WGS) entry which is preliminary data.</text>
</comment>
<dbReference type="Gene3D" id="3.30.750.24">
    <property type="entry name" value="STAS domain"/>
    <property type="match status" value="1"/>
</dbReference>
<accession>A0A5D0TTN6</accession>
<dbReference type="SUPFAM" id="SSF52091">
    <property type="entry name" value="SpoIIaa-like"/>
    <property type="match status" value="1"/>
</dbReference>
<dbReference type="GO" id="GO:0043856">
    <property type="term" value="F:anti-sigma factor antagonist activity"/>
    <property type="evidence" value="ECO:0007669"/>
    <property type="project" value="TreeGrafter"/>
</dbReference>
<evidence type="ECO:0000259" key="1">
    <source>
        <dbReference type="PROSITE" id="PS50801"/>
    </source>
</evidence>
<dbReference type="AlphaFoldDB" id="A0A5D0TTN6"/>
<evidence type="ECO:0000313" key="3">
    <source>
        <dbReference type="Proteomes" id="UP000322634"/>
    </source>
</evidence>
<organism evidence="2 3">
    <name type="scientific">Actinomadura syzygii</name>
    <dbReference type="NCBI Taxonomy" id="1427538"/>
    <lineage>
        <taxon>Bacteria</taxon>
        <taxon>Bacillati</taxon>
        <taxon>Actinomycetota</taxon>
        <taxon>Actinomycetes</taxon>
        <taxon>Streptosporangiales</taxon>
        <taxon>Thermomonosporaceae</taxon>
        <taxon>Actinomadura</taxon>
    </lineage>
</organism>
<dbReference type="PROSITE" id="PS50801">
    <property type="entry name" value="STAS"/>
    <property type="match status" value="1"/>
</dbReference>
<dbReference type="CDD" id="cd07043">
    <property type="entry name" value="STAS_anti-anti-sigma_factors"/>
    <property type="match status" value="1"/>
</dbReference>
<sequence>MPMTPDISPSGPRLSVYVVPVGQWLTVELCGELDRFHVPALLGRASALIAQEIPPRIALDLSRVAFCDSEGLNAFVRLWKRAAAASGELVLLRPPPRLAASLDRTGLDRHIRVRDTLPAASDGLP</sequence>
<dbReference type="PANTHER" id="PTHR33495">
    <property type="entry name" value="ANTI-SIGMA FACTOR ANTAGONIST TM_1081-RELATED-RELATED"/>
    <property type="match status" value="1"/>
</dbReference>
<proteinExistence type="predicted"/>
<feature type="domain" description="STAS" evidence="1">
    <location>
        <begin position="25"/>
        <end position="125"/>
    </location>
</feature>
<keyword evidence="3" id="KW-1185">Reference proteome</keyword>
<dbReference type="PANTHER" id="PTHR33495:SF2">
    <property type="entry name" value="ANTI-SIGMA FACTOR ANTAGONIST TM_1081-RELATED"/>
    <property type="match status" value="1"/>
</dbReference>
<dbReference type="Proteomes" id="UP000322634">
    <property type="component" value="Unassembled WGS sequence"/>
</dbReference>
<dbReference type="EMBL" id="VSFF01000016">
    <property type="protein sequence ID" value="TYC08682.1"/>
    <property type="molecule type" value="Genomic_DNA"/>
</dbReference>
<dbReference type="OrthoDB" id="3483260at2"/>
<dbReference type="InterPro" id="IPR002645">
    <property type="entry name" value="STAS_dom"/>
</dbReference>
<gene>
    <name evidence="2" type="ORF">FXF65_38025</name>
</gene>
<dbReference type="InterPro" id="IPR036513">
    <property type="entry name" value="STAS_dom_sf"/>
</dbReference>
<protein>
    <submittedName>
        <fullName evidence="2">STAS domain-containing protein</fullName>
    </submittedName>
</protein>
<dbReference type="Pfam" id="PF01740">
    <property type="entry name" value="STAS"/>
    <property type="match status" value="1"/>
</dbReference>
<evidence type="ECO:0000313" key="2">
    <source>
        <dbReference type="EMBL" id="TYC08682.1"/>
    </source>
</evidence>